<keyword evidence="4" id="KW-1185">Reference proteome</keyword>
<evidence type="ECO:0000313" key="3">
    <source>
        <dbReference type="EMBL" id="TYS60941.1"/>
    </source>
</evidence>
<reference evidence="2 4" key="1">
    <citation type="submission" date="2017-04" db="EMBL/GenBank/DDBJ databases">
        <title>Complete Genome Sequence of the Bacillus horikoshii 20a strain from Cuatro Cienegas, Coahuila, Mexico.</title>
        <authorList>
            <person name="Zarza E."/>
            <person name="Alcaraz L.D."/>
            <person name="Aguilar-Salinas B."/>
            <person name="Islas A."/>
            <person name="Olmedo-Alvarez G."/>
        </authorList>
    </citation>
    <scope>NUCLEOTIDE SEQUENCE [LARGE SCALE GENOMIC DNA]</scope>
    <source>
        <strain evidence="2 4">20a</strain>
    </source>
</reference>
<dbReference type="RefSeq" id="WP_088017539.1">
    <property type="nucleotide sequence ID" value="NZ_CP020880.1"/>
</dbReference>
<sequence length="119" mass="13794">MANNVYDVAYNLETAVKESDEFKNLQTLYKEVFADETTKNMFENFRNIQLELQQKQMSGQEITQEEVEQAQKTVAVVQQNEAIAKLMEAEQRMSMMVSELNKIIMKPLEELYSDVDSAN</sequence>
<dbReference type="AlphaFoldDB" id="A0A1Y0CK38"/>
<reference evidence="3 5" key="2">
    <citation type="submission" date="2019-08" db="EMBL/GenBank/DDBJ databases">
        <title>Bacillus genomes from the desert of Cuatro Cienegas, Coahuila.</title>
        <authorList>
            <person name="Olmedo-Alvarez G."/>
        </authorList>
    </citation>
    <scope>NUCLEOTIDE SEQUENCE [LARGE SCALE GENOMIC DNA]</scope>
    <source>
        <strain evidence="3 5">CH88_3T</strain>
    </source>
</reference>
<dbReference type="KEGG" id="bhk:B4U37_06285"/>
<evidence type="ECO:0000313" key="2">
    <source>
        <dbReference type="EMBL" id="ART75658.1"/>
    </source>
</evidence>
<name>A0A1Y0CK38_9BACI</name>
<accession>A0A1Y0CK38</accession>
<dbReference type="HAMAP" id="MF_01526">
    <property type="entry name" value="UPF0342"/>
    <property type="match status" value="1"/>
</dbReference>
<dbReference type="InterPro" id="IPR023378">
    <property type="entry name" value="YheA/YmcA-like_dom_sf"/>
</dbReference>
<dbReference type="InterPro" id="IPR010368">
    <property type="entry name" value="Com_YlbF"/>
</dbReference>
<comment type="similarity">
    <text evidence="1">Belongs to the UPF0342 family.</text>
</comment>
<dbReference type="EMBL" id="VTEU01000001">
    <property type="protein sequence ID" value="TYS60941.1"/>
    <property type="molecule type" value="Genomic_DNA"/>
</dbReference>
<proteinExistence type="inferred from homology"/>
<protein>
    <recommendedName>
        <fullName evidence="1">UPF0342 protein B4U37_06285</fullName>
    </recommendedName>
</protein>
<evidence type="ECO:0000313" key="5">
    <source>
        <dbReference type="Proteomes" id="UP000323393"/>
    </source>
</evidence>
<dbReference type="Proteomes" id="UP000323393">
    <property type="component" value="Unassembled WGS sequence"/>
</dbReference>
<dbReference type="Pfam" id="PF06133">
    <property type="entry name" value="Com_YlbF"/>
    <property type="match status" value="1"/>
</dbReference>
<evidence type="ECO:0000256" key="1">
    <source>
        <dbReference type="HAMAP-Rule" id="MF_01526"/>
    </source>
</evidence>
<evidence type="ECO:0000313" key="4">
    <source>
        <dbReference type="Proteomes" id="UP000195573"/>
    </source>
</evidence>
<dbReference type="GeneID" id="96738032"/>
<dbReference type="SUPFAM" id="SSF158622">
    <property type="entry name" value="YheA/YmcA-like"/>
    <property type="match status" value="1"/>
</dbReference>
<dbReference type="Gene3D" id="1.20.1500.10">
    <property type="entry name" value="YheA/YmcA-like"/>
    <property type="match status" value="1"/>
</dbReference>
<gene>
    <name evidence="2" type="ORF">B4U37_06285</name>
    <name evidence="3" type="ORF">FZC74_01275</name>
</gene>
<organism evidence="3 5">
    <name type="scientific">Sutcliffiella horikoshii</name>
    <dbReference type="NCBI Taxonomy" id="79883"/>
    <lineage>
        <taxon>Bacteria</taxon>
        <taxon>Bacillati</taxon>
        <taxon>Bacillota</taxon>
        <taxon>Bacilli</taxon>
        <taxon>Bacillales</taxon>
        <taxon>Bacillaceae</taxon>
        <taxon>Sutcliffiella</taxon>
    </lineage>
</organism>
<dbReference type="Proteomes" id="UP000195573">
    <property type="component" value="Chromosome"/>
</dbReference>
<dbReference type="EMBL" id="CP020880">
    <property type="protein sequence ID" value="ART75658.1"/>
    <property type="molecule type" value="Genomic_DNA"/>
</dbReference>